<evidence type="ECO:0000313" key="9">
    <source>
        <dbReference type="EMBL" id="SVB52068.1"/>
    </source>
</evidence>
<feature type="domain" description="B12-binding" evidence="7">
    <location>
        <begin position="25"/>
        <end position="221"/>
    </location>
</feature>
<organism evidence="9">
    <name type="scientific">marine metagenome</name>
    <dbReference type="NCBI Taxonomy" id="408172"/>
    <lineage>
        <taxon>unclassified sequences</taxon>
        <taxon>metagenomes</taxon>
        <taxon>ecological metagenomes</taxon>
    </lineage>
</organism>
<gene>
    <name evidence="9" type="ORF">METZ01_LOCUS204922</name>
</gene>
<proteinExistence type="predicted"/>
<evidence type="ECO:0000259" key="8">
    <source>
        <dbReference type="PROSITE" id="PS51918"/>
    </source>
</evidence>
<dbReference type="SFLD" id="SFLDG01082">
    <property type="entry name" value="B12-binding_domain_containing"/>
    <property type="match status" value="1"/>
</dbReference>
<dbReference type="PANTHER" id="PTHR43409:SF7">
    <property type="entry name" value="BLL1977 PROTEIN"/>
    <property type="match status" value="1"/>
</dbReference>
<dbReference type="PROSITE" id="PS51332">
    <property type="entry name" value="B12_BINDING"/>
    <property type="match status" value="1"/>
</dbReference>
<name>A0A382EMX3_9ZZZZ</name>
<feature type="domain" description="Radical SAM core" evidence="8">
    <location>
        <begin position="267"/>
        <end position="436"/>
    </location>
</feature>
<comment type="cofactor">
    <cofactor evidence="1">
        <name>[4Fe-4S] cluster</name>
        <dbReference type="ChEBI" id="CHEBI:49883"/>
    </cofactor>
</comment>
<evidence type="ECO:0000256" key="1">
    <source>
        <dbReference type="ARBA" id="ARBA00001966"/>
    </source>
</evidence>
<evidence type="ECO:0000256" key="3">
    <source>
        <dbReference type="ARBA" id="ARBA00022691"/>
    </source>
</evidence>
<keyword evidence="3" id="KW-0949">S-adenosyl-L-methionine</keyword>
<accession>A0A382EMX3</accession>
<dbReference type="Gene3D" id="3.40.50.280">
    <property type="entry name" value="Cobalamin-binding domain"/>
    <property type="match status" value="1"/>
</dbReference>
<evidence type="ECO:0000256" key="5">
    <source>
        <dbReference type="ARBA" id="ARBA00023004"/>
    </source>
</evidence>
<dbReference type="SFLD" id="SFLDG01123">
    <property type="entry name" value="methyltransferase_(Class_B)"/>
    <property type="match status" value="1"/>
</dbReference>
<feature type="non-terminal residue" evidence="9">
    <location>
        <position position="436"/>
    </location>
</feature>
<dbReference type="GO" id="GO:0003824">
    <property type="term" value="F:catalytic activity"/>
    <property type="evidence" value="ECO:0007669"/>
    <property type="project" value="InterPro"/>
</dbReference>
<evidence type="ECO:0000256" key="4">
    <source>
        <dbReference type="ARBA" id="ARBA00022723"/>
    </source>
</evidence>
<evidence type="ECO:0000256" key="6">
    <source>
        <dbReference type="ARBA" id="ARBA00023014"/>
    </source>
</evidence>
<dbReference type="InterPro" id="IPR006158">
    <property type="entry name" value="Cobalamin-bd"/>
</dbReference>
<dbReference type="Pfam" id="PF04055">
    <property type="entry name" value="Radical_SAM"/>
    <property type="match status" value="1"/>
</dbReference>
<dbReference type="SUPFAM" id="SSF102114">
    <property type="entry name" value="Radical SAM enzymes"/>
    <property type="match status" value="1"/>
</dbReference>
<dbReference type="InterPro" id="IPR036724">
    <property type="entry name" value="Cobalamin-bd_sf"/>
</dbReference>
<protein>
    <submittedName>
        <fullName evidence="9">Uncharacterized protein</fullName>
    </submittedName>
</protein>
<keyword evidence="2" id="KW-0808">Transferase</keyword>
<dbReference type="Pfam" id="PF02310">
    <property type="entry name" value="B12-binding"/>
    <property type="match status" value="1"/>
</dbReference>
<dbReference type="PANTHER" id="PTHR43409">
    <property type="entry name" value="ANAEROBIC MAGNESIUM-PROTOPORPHYRIN IX MONOMETHYL ESTER CYCLASE-RELATED"/>
    <property type="match status" value="1"/>
</dbReference>
<evidence type="ECO:0000259" key="7">
    <source>
        <dbReference type="PROSITE" id="PS51332"/>
    </source>
</evidence>
<evidence type="ECO:0000256" key="2">
    <source>
        <dbReference type="ARBA" id="ARBA00022679"/>
    </source>
</evidence>
<dbReference type="InterPro" id="IPR007197">
    <property type="entry name" value="rSAM"/>
</dbReference>
<dbReference type="InterPro" id="IPR034466">
    <property type="entry name" value="Methyltransferase_Class_B"/>
</dbReference>
<dbReference type="InterPro" id="IPR051198">
    <property type="entry name" value="BchE-like"/>
</dbReference>
<reference evidence="9" key="1">
    <citation type="submission" date="2018-05" db="EMBL/GenBank/DDBJ databases">
        <authorList>
            <person name="Lanie J.A."/>
            <person name="Ng W.-L."/>
            <person name="Kazmierczak K.M."/>
            <person name="Andrzejewski T.M."/>
            <person name="Davidsen T.M."/>
            <person name="Wayne K.J."/>
            <person name="Tettelin H."/>
            <person name="Glass J.I."/>
            <person name="Rusch D."/>
            <person name="Podicherti R."/>
            <person name="Tsui H.-C.T."/>
            <person name="Winkler M.E."/>
        </authorList>
    </citation>
    <scope>NUCLEOTIDE SEQUENCE</scope>
</reference>
<dbReference type="GO" id="GO:0051539">
    <property type="term" value="F:4 iron, 4 sulfur cluster binding"/>
    <property type="evidence" value="ECO:0007669"/>
    <property type="project" value="UniProtKB-KW"/>
</dbReference>
<dbReference type="AlphaFoldDB" id="A0A382EMX3"/>
<keyword evidence="4" id="KW-0479">Metal-binding</keyword>
<dbReference type="EMBL" id="UINC01045376">
    <property type="protein sequence ID" value="SVB52068.1"/>
    <property type="molecule type" value="Genomic_DNA"/>
</dbReference>
<dbReference type="CDD" id="cd01335">
    <property type="entry name" value="Radical_SAM"/>
    <property type="match status" value="1"/>
</dbReference>
<dbReference type="GO" id="GO:0046872">
    <property type="term" value="F:metal ion binding"/>
    <property type="evidence" value="ECO:0007669"/>
    <property type="project" value="UniProtKB-KW"/>
</dbReference>
<dbReference type="Gene3D" id="3.80.30.20">
    <property type="entry name" value="tm_1862 like domain"/>
    <property type="match status" value="1"/>
</dbReference>
<keyword evidence="6" id="KW-0411">Iron-sulfur</keyword>
<dbReference type="SUPFAM" id="SSF52242">
    <property type="entry name" value="Cobalamin (vitamin B12)-binding domain"/>
    <property type="match status" value="1"/>
</dbReference>
<dbReference type="InterPro" id="IPR058240">
    <property type="entry name" value="rSAM_sf"/>
</dbReference>
<sequence length="436" mass="50099">MSEIPVRLGNSTRAVNGSEEVGHSRIRVLLIYPNGRGTTMLPPAMGLLSAVLKERGHEVELFDTTFYASVDDYSESTDNVVGGPTSLVGEPLVDDEVGAVHGSDLTDMKRINRLMVRAYEMPEEVTLRSTSPFDDLLNQVNEFQPDLLAMSCTEDMWNLGIQLLDHVRKHRKVLTILGGVFPTFAPEFVLSHDAVDIVCKGEGEDALRELCDRLASDQLFDDIPNLWVKLASGEIRENPIQMVDMNANPLIDMEIFEEARYYRPMAGRVWKMFPVETHRGCPYKCAFCNSPSQMKLYRDEAGENYLRRNSFEHIERELLFYKEEMGAQYLYFWADTFFSWKPGEFEEFAKMYEKIGLPFWCQTRVETVELERLQLLKETGCARMSFGLEHGNEEFRATWLKRRMSNEMIVENFAIMNEVGIPFSVNNIMGFPHETR</sequence>
<dbReference type="InterPro" id="IPR023404">
    <property type="entry name" value="rSAM_horseshoe"/>
</dbReference>
<keyword evidence="5" id="KW-0408">Iron</keyword>
<dbReference type="SFLD" id="SFLDS00029">
    <property type="entry name" value="Radical_SAM"/>
    <property type="match status" value="1"/>
</dbReference>
<dbReference type="GO" id="GO:0031419">
    <property type="term" value="F:cobalamin binding"/>
    <property type="evidence" value="ECO:0007669"/>
    <property type="project" value="InterPro"/>
</dbReference>
<dbReference type="PROSITE" id="PS51918">
    <property type="entry name" value="RADICAL_SAM"/>
    <property type="match status" value="1"/>
</dbReference>